<dbReference type="InterPro" id="IPR037185">
    <property type="entry name" value="EmrE-like"/>
</dbReference>
<feature type="transmembrane region" description="Helical" evidence="5">
    <location>
        <begin position="334"/>
        <end position="352"/>
    </location>
</feature>
<keyword evidence="2 5" id="KW-0812">Transmembrane</keyword>
<feature type="transmembrane region" description="Helical" evidence="5">
    <location>
        <begin position="198"/>
        <end position="215"/>
    </location>
</feature>
<evidence type="ECO:0000313" key="8">
    <source>
        <dbReference type="Proteomes" id="UP000237271"/>
    </source>
</evidence>
<feature type="transmembrane region" description="Helical" evidence="5">
    <location>
        <begin position="364"/>
        <end position="384"/>
    </location>
</feature>
<dbReference type="Proteomes" id="UP000237271">
    <property type="component" value="Unassembled WGS sequence"/>
</dbReference>
<feature type="transmembrane region" description="Helical" evidence="5">
    <location>
        <begin position="170"/>
        <end position="192"/>
    </location>
</feature>
<evidence type="ECO:0000313" key="7">
    <source>
        <dbReference type="EMBL" id="POM57401.1"/>
    </source>
</evidence>
<sequence length="440" mass="47233">FTDLKPKGNQECRDLIWRLHQDRSLCFSLHSLVAMPLPAVYGAVYATATRSAPAGKIDSGKKAMNHLENLPLLVASDSLESMSTEGKWLPRFMRRAVVRSIANRIAGLILVGTSAFLTSCIATLAKDDAFKVSPVEALFWRSLVSWLLTLAAIGATGIKMRVNKKFHRPLVVRCITGCVAVTLTILVLQNLAVSNATAITYFSPLLAFAMAAFFLKEKPGLFTVACSIVCIGGAVLVVRPAFLFGKNGSTDAKWYHRSMASFVTSYLFGESLAIGCAVVVVLMQAGAYVSLRSLQKVPHLVVMHYFLVSTTLVSLAATLGVQHGKFKAGTSLETWGAIGGTGALAFAEQLFLTRSFQFDGAGVLAAAQLLHVGCEFVWGVILLGTALNPWSAGGAGATAAGVLFLGLRRVHTHWAARRSMRRMGLQSSDATSTLFRNFGL</sequence>
<comment type="caution">
    <text evidence="7">The sequence shown here is derived from an EMBL/GenBank/DDBJ whole genome shotgun (WGS) entry which is preliminary data.</text>
</comment>
<dbReference type="PANTHER" id="PTHR22911">
    <property type="entry name" value="ACYL-MALONYL CONDENSING ENZYME-RELATED"/>
    <property type="match status" value="1"/>
</dbReference>
<feature type="transmembrane region" description="Helical" evidence="5">
    <location>
        <begin position="265"/>
        <end position="289"/>
    </location>
</feature>
<feature type="transmembrane region" description="Helical" evidence="5">
    <location>
        <begin position="390"/>
        <end position="410"/>
    </location>
</feature>
<comment type="subcellular location">
    <subcellularLocation>
        <location evidence="1">Membrane</location>
        <topology evidence="1">Multi-pass membrane protein</topology>
    </subcellularLocation>
</comment>
<keyword evidence="3 5" id="KW-1133">Transmembrane helix</keyword>
<keyword evidence="8" id="KW-1185">Reference proteome</keyword>
<feature type="transmembrane region" description="Helical" evidence="5">
    <location>
        <begin position="137"/>
        <end position="158"/>
    </location>
</feature>
<dbReference type="EMBL" id="NCKW01020758">
    <property type="protein sequence ID" value="POM57401.1"/>
    <property type="molecule type" value="Genomic_DNA"/>
</dbReference>
<evidence type="ECO:0000256" key="5">
    <source>
        <dbReference type="SAM" id="Phobius"/>
    </source>
</evidence>
<dbReference type="OrthoDB" id="306876at2759"/>
<dbReference type="GO" id="GO:0016020">
    <property type="term" value="C:membrane"/>
    <property type="evidence" value="ECO:0007669"/>
    <property type="project" value="UniProtKB-SubCell"/>
</dbReference>
<evidence type="ECO:0000256" key="3">
    <source>
        <dbReference type="ARBA" id="ARBA00022989"/>
    </source>
</evidence>
<feature type="transmembrane region" description="Helical" evidence="5">
    <location>
        <begin position="301"/>
        <end position="322"/>
    </location>
</feature>
<organism evidence="7 8">
    <name type="scientific">Phytophthora palmivora</name>
    <dbReference type="NCBI Taxonomy" id="4796"/>
    <lineage>
        <taxon>Eukaryota</taxon>
        <taxon>Sar</taxon>
        <taxon>Stramenopiles</taxon>
        <taxon>Oomycota</taxon>
        <taxon>Peronosporomycetes</taxon>
        <taxon>Peronosporales</taxon>
        <taxon>Peronosporaceae</taxon>
        <taxon>Phytophthora</taxon>
    </lineage>
</organism>
<keyword evidence="4 5" id="KW-0472">Membrane</keyword>
<feature type="domain" description="EamA" evidence="6">
    <location>
        <begin position="107"/>
        <end position="238"/>
    </location>
</feature>
<gene>
    <name evidence="7" type="ORF">PHPALM_38091</name>
</gene>
<evidence type="ECO:0000256" key="4">
    <source>
        <dbReference type="ARBA" id="ARBA00023136"/>
    </source>
</evidence>
<name>A0A2P4WVS1_9STRA</name>
<feature type="non-terminal residue" evidence="7">
    <location>
        <position position="1"/>
    </location>
</feature>
<reference evidence="7 8" key="1">
    <citation type="journal article" date="2017" name="Genome Biol. Evol.">
        <title>Phytophthora megakarya and P. palmivora, closely related causal agents of cacao black pod rot, underwent increases in genome sizes and gene numbers by different mechanisms.</title>
        <authorList>
            <person name="Ali S.S."/>
            <person name="Shao J."/>
            <person name="Lary D.J."/>
            <person name="Kronmiller B."/>
            <person name="Shen D."/>
            <person name="Strem M.D."/>
            <person name="Amoako-Attah I."/>
            <person name="Akrofi A.Y."/>
            <person name="Begoude B.A."/>
            <person name="Ten Hoopen G.M."/>
            <person name="Coulibaly K."/>
            <person name="Kebe B.I."/>
            <person name="Melnick R.L."/>
            <person name="Guiltinan M.J."/>
            <person name="Tyler B.M."/>
            <person name="Meinhardt L.W."/>
            <person name="Bailey B.A."/>
        </authorList>
    </citation>
    <scope>NUCLEOTIDE SEQUENCE [LARGE SCALE GENOMIC DNA]</scope>
    <source>
        <strain evidence="8">sbr112.9</strain>
    </source>
</reference>
<evidence type="ECO:0000259" key="6">
    <source>
        <dbReference type="Pfam" id="PF00892"/>
    </source>
</evidence>
<accession>A0A2P4WVS1</accession>
<dbReference type="Gene3D" id="1.10.3730.20">
    <property type="match status" value="1"/>
</dbReference>
<dbReference type="AlphaFoldDB" id="A0A2P4WVS1"/>
<dbReference type="Pfam" id="PF00892">
    <property type="entry name" value="EamA"/>
    <property type="match status" value="1"/>
</dbReference>
<dbReference type="PANTHER" id="PTHR22911:SF6">
    <property type="entry name" value="SOLUTE CARRIER FAMILY 35 MEMBER G1"/>
    <property type="match status" value="1"/>
</dbReference>
<protein>
    <submittedName>
        <fullName evidence="7">Drug/Metabolite transporter (DMT) Superfamily</fullName>
    </submittedName>
</protein>
<dbReference type="InterPro" id="IPR000620">
    <property type="entry name" value="EamA_dom"/>
</dbReference>
<proteinExistence type="predicted"/>
<evidence type="ECO:0000256" key="1">
    <source>
        <dbReference type="ARBA" id="ARBA00004141"/>
    </source>
</evidence>
<feature type="transmembrane region" description="Helical" evidence="5">
    <location>
        <begin position="101"/>
        <end position="125"/>
    </location>
</feature>
<dbReference type="SUPFAM" id="SSF103481">
    <property type="entry name" value="Multidrug resistance efflux transporter EmrE"/>
    <property type="match status" value="1"/>
</dbReference>
<feature type="transmembrane region" description="Helical" evidence="5">
    <location>
        <begin position="222"/>
        <end position="245"/>
    </location>
</feature>
<evidence type="ECO:0000256" key="2">
    <source>
        <dbReference type="ARBA" id="ARBA00022692"/>
    </source>
</evidence>